<name>A0A5N5Q5Y2_9AGAM</name>
<feature type="region of interest" description="Disordered" evidence="1">
    <location>
        <begin position="121"/>
        <end position="152"/>
    </location>
</feature>
<reference evidence="2 3" key="1">
    <citation type="journal article" date="2019" name="Fungal Biol. Biotechnol.">
        <title>Draft genome sequence of fastidious pathogen Ceratobasidium theobromae, which causes vascular-streak dieback in Theobroma cacao.</title>
        <authorList>
            <person name="Ali S.S."/>
            <person name="Asman A."/>
            <person name="Shao J."/>
            <person name="Firmansyah A.P."/>
            <person name="Susilo A.W."/>
            <person name="Rosmana A."/>
            <person name="McMahon P."/>
            <person name="Junaid M."/>
            <person name="Guest D."/>
            <person name="Kheng T.Y."/>
            <person name="Meinhardt L.W."/>
            <person name="Bailey B.A."/>
        </authorList>
    </citation>
    <scope>NUCLEOTIDE SEQUENCE [LARGE SCALE GENOMIC DNA]</scope>
    <source>
        <strain evidence="2 3">CT2</strain>
    </source>
</reference>
<evidence type="ECO:0000313" key="3">
    <source>
        <dbReference type="Proteomes" id="UP000383932"/>
    </source>
</evidence>
<sequence length="196" mass="21714">MSRNICPCCNKECSDRTIRRHTAKLWQSEITIAEISVHDQYSTAVSASDDSGEIEATANVSSLPGGENIVAEELNLSHNHVGEMNVDHVGETSYNLDPSPPPAVSVPQTLCQNIPVTIEDWPKLPSDGSEVSDLNSDVSDEPVDSSDQDPPFVEVDYHADDPLDEAELTDEDLRRVAELHMIDDTIDDEEWMHLCW</sequence>
<feature type="compositionally biased region" description="Acidic residues" evidence="1">
    <location>
        <begin position="138"/>
        <end position="147"/>
    </location>
</feature>
<evidence type="ECO:0000313" key="2">
    <source>
        <dbReference type="EMBL" id="KAB5587382.1"/>
    </source>
</evidence>
<keyword evidence="3" id="KW-1185">Reference proteome</keyword>
<protein>
    <submittedName>
        <fullName evidence="2">Type III restriction-modification system EcoP15I enzyme mod</fullName>
    </submittedName>
</protein>
<gene>
    <name evidence="2" type="ORF">CTheo_9182</name>
</gene>
<evidence type="ECO:0000256" key="1">
    <source>
        <dbReference type="SAM" id="MobiDB-lite"/>
    </source>
</evidence>
<organism evidence="2 3">
    <name type="scientific">Ceratobasidium theobromae</name>
    <dbReference type="NCBI Taxonomy" id="1582974"/>
    <lineage>
        <taxon>Eukaryota</taxon>
        <taxon>Fungi</taxon>
        <taxon>Dikarya</taxon>
        <taxon>Basidiomycota</taxon>
        <taxon>Agaricomycotina</taxon>
        <taxon>Agaricomycetes</taxon>
        <taxon>Cantharellales</taxon>
        <taxon>Ceratobasidiaceae</taxon>
        <taxon>Ceratobasidium</taxon>
    </lineage>
</organism>
<accession>A0A5N5Q5Y2</accession>
<dbReference type="AlphaFoldDB" id="A0A5N5Q5Y2"/>
<dbReference type="EMBL" id="SSOP01001154">
    <property type="protein sequence ID" value="KAB5587382.1"/>
    <property type="molecule type" value="Genomic_DNA"/>
</dbReference>
<dbReference type="Proteomes" id="UP000383932">
    <property type="component" value="Unassembled WGS sequence"/>
</dbReference>
<proteinExistence type="predicted"/>
<comment type="caution">
    <text evidence="2">The sequence shown here is derived from an EMBL/GenBank/DDBJ whole genome shotgun (WGS) entry which is preliminary data.</text>
</comment>